<dbReference type="InterPro" id="IPR027417">
    <property type="entry name" value="P-loop_NTPase"/>
</dbReference>
<feature type="domain" description="Bacterial type II secretion system protein E" evidence="2">
    <location>
        <begin position="89"/>
        <end position="222"/>
    </location>
</feature>
<accession>A0A0F8Y5K7</accession>
<dbReference type="EMBL" id="LAZR01070243">
    <property type="protein sequence ID" value="KKK43536.1"/>
    <property type="molecule type" value="Genomic_DNA"/>
</dbReference>
<dbReference type="InterPro" id="IPR001482">
    <property type="entry name" value="T2SS/T4SS_dom"/>
</dbReference>
<dbReference type="InterPro" id="IPR050921">
    <property type="entry name" value="T4SS_GSP_E_ATPase"/>
</dbReference>
<reference evidence="3" key="1">
    <citation type="journal article" date="2015" name="Nature">
        <title>Complex archaea that bridge the gap between prokaryotes and eukaryotes.</title>
        <authorList>
            <person name="Spang A."/>
            <person name="Saw J.H."/>
            <person name="Jorgensen S.L."/>
            <person name="Zaremba-Niedzwiedzka K."/>
            <person name="Martijn J."/>
            <person name="Lind A.E."/>
            <person name="van Eijk R."/>
            <person name="Schleper C."/>
            <person name="Guy L."/>
            <person name="Ettema T.J."/>
        </authorList>
    </citation>
    <scope>NUCLEOTIDE SEQUENCE</scope>
</reference>
<comment type="caution">
    <text evidence="3">The sequence shown here is derived from an EMBL/GenBank/DDBJ whole genome shotgun (WGS) entry which is preliminary data.</text>
</comment>
<sequence>MISELSRREQPTLLQANPSEVEFQRLKTVIHEELIESLDLSLIGEVDEEQLSGEIRRLAKEICDGLDRRLSESAHQRMLDELMHEIFGLGPLETLMQDPTVSDILVNGPHEVFIERHGRIEPTDVVFADEQHVMRIIRRIVSRVGRRIDEVSPMVDARLPDGSRINAIVPPLALEGPKLSIRRFGTDLLSTESLVENGTVPAEIMYFLAAAVEARASLLISG</sequence>
<feature type="non-terminal residue" evidence="3">
    <location>
        <position position="222"/>
    </location>
</feature>
<evidence type="ECO:0000256" key="1">
    <source>
        <dbReference type="ARBA" id="ARBA00006611"/>
    </source>
</evidence>
<gene>
    <name evidence="3" type="ORF">LCGC14_3168300</name>
</gene>
<dbReference type="Gene3D" id="3.30.450.380">
    <property type="match status" value="1"/>
</dbReference>
<dbReference type="PANTHER" id="PTHR30486">
    <property type="entry name" value="TWITCHING MOTILITY PROTEIN PILT"/>
    <property type="match status" value="1"/>
</dbReference>
<name>A0A0F8Y5K7_9ZZZZ</name>
<dbReference type="GO" id="GO:0016887">
    <property type="term" value="F:ATP hydrolysis activity"/>
    <property type="evidence" value="ECO:0007669"/>
    <property type="project" value="InterPro"/>
</dbReference>
<dbReference type="PANTHER" id="PTHR30486:SF15">
    <property type="entry name" value="TYPE II_IV SECRETION SYSTEM ATPASE"/>
    <property type="match status" value="1"/>
</dbReference>
<evidence type="ECO:0000313" key="3">
    <source>
        <dbReference type="EMBL" id="KKK43536.1"/>
    </source>
</evidence>
<dbReference type="AlphaFoldDB" id="A0A0F8Y5K7"/>
<dbReference type="Pfam" id="PF00437">
    <property type="entry name" value="T2SSE"/>
    <property type="match status" value="1"/>
</dbReference>
<organism evidence="3">
    <name type="scientific">marine sediment metagenome</name>
    <dbReference type="NCBI Taxonomy" id="412755"/>
    <lineage>
        <taxon>unclassified sequences</taxon>
        <taxon>metagenomes</taxon>
        <taxon>ecological metagenomes</taxon>
    </lineage>
</organism>
<evidence type="ECO:0000259" key="2">
    <source>
        <dbReference type="Pfam" id="PF00437"/>
    </source>
</evidence>
<dbReference type="SUPFAM" id="SSF52540">
    <property type="entry name" value="P-loop containing nucleoside triphosphate hydrolases"/>
    <property type="match status" value="1"/>
</dbReference>
<comment type="similarity">
    <text evidence="1">Belongs to the GSP E family.</text>
</comment>
<protein>
    <recommendedName>
        <fullName evidence="2">Bacterial type II secretion system protein E domain-containing protein</fullName>
    </recommendedName>
</protein>
<proteinExistence type="inferred from homology"/>